<gene>
    <name evidence="1" type="ORF">HNQ41_000097</name>
</gene>
<keyword evidence="2" id="KW-1185">Reference proteome</keyword>
<evidence type="ECO:0000313" key="2">
    <source>
        <dbReference type="Proteomes" id="UP000551878"/>
    </source>
</evidence>
<dbReference type="AlphaFoldDB" id="A0A840QKM7"/>
<name>A0A840QKM7_9BACI</name>
<dbReference type="Proteomes" id="UP000551878">
    <property type="component" value="Unassembled WGS sequence"/>
</dbReference>
<comment type="caution">
    <text evidence="1">The sequence shown here is derived from an EMBL/GenBank/DDBJ whole genome shotgun (WGS) entry which is preliminary data.</text>
</comment>
<protein>
    <submittedName>
        <fullName evidence="1">Uncharacterized protein</fullName>
    </submittedName>
</protein>
<sequence>MAPLLMLDGLCQFKYPFFYIDTLKYSGFVSIPHTIIGWNEKP</sequence>
<evidence type="ECO:0000313" key="1">
    <source>
        <dbReference type="EMBL" id="MBB5171957.1"/>
    </source>
</evidence>
<reference evidence="1 2" key="1">
    <citation type="submission" date="2020-08" db="EMBL/GenBank/DDBJ databases">
        <title>Genomic Encyclopedia of Type Strains, Phase IV (KMG-IV): sequencing the most valuable type-strain genomes for metagenomic binning, comparative biology and taxonomic classification.</title>
        <authorList>
            <person name="Goeker M."/>
        </authorList>
    </citation>
    <scope>NUCLEOTIDE SEQUENCE [LARGE SCALE GENOMIC DNA]</scope>
    <source>
        <strain evidence="1 2">DSM 24696</strain>
    </source>
</reference>
<accession>A0A840QKM7</accession>
<organism evidence="1 2">
    <name type="scientific">Texcoconibacillus texcoconensis</name>
    <dbReference type="NCBI Taxonomy" id="1095777"/>
    <lineage>
        <taxon>Bacteria</taxon>
        <taxon>Bacillati</taxon>
        <taxon>Bacillota</taxon>
        <taxon>Bacilli</taxon>
        <taxon>Bacillales</taxon>
        <taxon>Bacillaceae</taxon>
        <taxon>Texcoconibacillus</taxon>
    </lineage>
</organism>
<dbReference type="EMBL" id="JACHHB010000001">
    <property type="protein sequence ID" value="MBB5171957.1"/>
    <property type="molecule type" value="Genomic_DNA"/>
</dbReference>
<proteinExistence type="predicted"/>